<reference evidence="1" key="1">
    <citation type="submission" date="2022-02" db="EMBL/GenBank/DDBJ databases">
        <authorList>
            <person name="Giguere J D."/>
        </authorList>
    </citation>
    <scope>NUCLEOTIDE SEQUENCE</scope>
    <source>
        <strain evidence="1">CCAP 1055/1</strain>
    </source>
</reference>
<accession>A0A8J9T7S0</accession>
<sequence>MPRKSCFGFVERDEEMSRRIAFQSGYFDAAVLDEKPSSRIYNDDTSMDYFPHDKPPGYTNYPSVTRNESRDQELYCDCRMRLRSAEEAREAMEPGPEISALRRCWSGSMDSISRSIKKMHIKQHLTVNAERTAQMETAAMGINIRQHSVCSSYEHFPDRMTNCRNQEHATLKAQGILNLRQRQHKWTNISKTSLCKRIVDAHIFKSARTIKKNDEEMEISFEAMESDSYRV</sequence>
<dbReference type="Proteomes" id="UP000836788">
    <property type="component" value="Chromosome 9"/>
</dbReference>
<evidence type="ECO:0000313" key="1">
    <source>
        <dbReference type="EMBL" id="CAG9294200.1"/>
    </source>
</evidence>
<proteinExistence type="predicted"/>
<dbReference type="EMBL" id="OU594950">
    <property type="protein sequence ID" value="CAG9294200.1"/>
    <property type="molecule type" value="Genomic_DNA"/>
</dbReference>
<dbReference type="AlphaFoldDB" id="A0A8J9T7S0"/>
<organism evidence="1">
    <name type="scientific">Phaeodactylum tricornutum</name>
    <name type="common">Diatom</name>
    <dbReference type="NCBI Taxonomy" id="2850"/>
    <lineage>
        <taxon>Eukaryota</taxon>
        <taxon>Sar</taxon>
        <taxon>Stramenopiles</taxon>
        <taxon>Ochrophyta</taxon>
        <taxon>Bacillariophyta</taxon>
        <taxon>Bacillariophyceae</taxon>
        <taxon>Bacillariophycidae</taxon>
        <taxon>Naviculales</taxon>
        <taxon>Phaeodactylaceae</taxon>
        <taxon>Phaeodactylum</taxon>
    </lineage>
</organism>
<name>A0A8J9T7S0_PHATR</name>
<gene>
    <name evidence="1" type="ORF">PTTT1_LOCUS53910</name>
</gene>
<protein>
    <submittedName>
        <fullName evidence="1">Uncharacterized protein</fullName>
    </submittedName>
</protein>